<dbReference type="PANTHER" id="PTHR43542">
    <property type="entry name" value="METHYLTRANSFERASE"/>
    <property type="match status" value="1"/>
</dbReference>
<dbReference type="GO" id="GO:0003676">
    <property type="term" value="F:nucleic acid binding"/>
    <property type="evidence" value="ECO:0007669"/>
    <property type="project" value="InterPro"/>
</dbReference>
<dbReference type="AlphaFoldDB" id="A0A8J6XUB1"/>
<dbReference type="PRINTS" id="PR00507">
    <property type="entry name" value="N12N6MTFRASE"/>
</dbReference>
<evidence type="ECO:0000256" key="1">
    <source>
        <dbReference type="ARBA" id="ARBA00022603"/>
    </source>
</evidence>
<dbReference type="Pfam" id="PF03602">
    <property type="entry name" value="Cons_hypoth95"/>
    <property type="match status" value="1"/>
</dbReference>
<dbReference type="InterPro" id="IPR002052">
    <property type="entry name" value="DNA_methylase_N6_adenine_CS"/>
</dbReference>
<comment type="caution">
    <text evidence="3">The sequence shown here is derived from an EMBL/GenBank/DDBJ whole genome shotgun (WGS) entry which is preliminary data.</text>
</comment>
<gene>
    <name evidence="3" type="primary">rsmD</name>
    <name evidence="3" type="ORF">IFK94_03090</name>
</gene>
<keyword evidence="1 3" id="KW-0489">Methyltransferase</keyword>
<dbReference type="PANTHER" id="PTHR43542:SF1">
    <property type="entry name" value="METHYLTRANSFERASE"/>
    <property type="match status" value="1"/>
</dbReference>
<evidence type="ECO:0000313" key="3">
    <source>
        <dbReference type="EMBL" id="MBD3867086.1"/>
    </source>
</evidence>
<reference evidence="3 4" key="1">
    <citation type="submission" date="2020-08" db="EMBL/GenBank/DDBJ databases">
        <title>Acidobacteriota in marine sediments use diverse sulfur dissimilation pathways.</title>
        <authorList>
            <person name="Wasmund K."/>
        </authorList>
    </citation>
    <scope>NUCLEOTIDE SEQUENCE [LARGE SCALE GENOMIC DNA]</scope>
    <source>
        <strain evidence="3">MAG AM4</strain>
    </source>
</reference>
<dbReference type="Gene3D" id="3.40.50.150">
    <property type="entry name" value="Vaccinia Virus protein VP39"/>
    <property type="match status" value="1"/>
</dbReference>
<proteinExistence type="predicted"/>
<dbReference type="NCBIfam" id="TIGR00095">
    <property type="entry name" value="16S rRNA (guanine(966)-N(2))-methyltransferase RsmD"/>
    <property type="match status" value="1"/>
</dbReference>
<evidence type="ECO:0000256" key="2">
    <source>
        <dbReference type="ARBA" id="ARBA00022679"/>
    </source>
</evidence>
<name>A0A8J6XUB1_9BACT</name>
<evidence type="ECO:0000313" key="4">
    <source>
        <dbReference type="Proteomes" id="UP000648239"/>
    </source>
</evidence>
<keyword evidence="2 3" id="KW-0808">Transferase</keyword>
<dbReference type="PIRSF" id="PIRSF004553">
    <property type="entry name" value="CHP00095"/>
    <property type="match status" value="1"/>
</dbReference>
<protein>
    <submittedName>
        <fullName evidence="3">16S rRNA (Guanine(966)-N(2))-methyltransferase RsmD</fullName>
        <ecNumber evidence="3">2.1.1.171</ecNumber>
    </submittedName>
</protein>
<dbReference type="InterPro" id="IPR029063">
    <property type="entry name" value="SAM-dependent_MTases_sf"/>
</dbReference>
<dbReference type="EC" id="2.1.1.171" evidence="3"/>
<sequence length="196" mass="20675">MSVGSLRIIAGSLKGRKIRVPEVAGVRPTPDRVREAMFSILGETVAAARVLDVYAGSGSLGLEAYSRGASTVVFLESDRVVCKALQSTLEDLAVTGHCRTVLGRAGRSPGCIMDVAPFDLVLADPPYSEQAAADLLIWLSDPGLVAEEGRVVLERESGGEATGGDGSRFQHVRTARYGRTALDFYSVSGTTGHRPA</sequence>
<dbReference type="GO" id="GO:0052913">
    <property type="term" value="F:16S rRNA (guanine(966)-N(2))-methyltransferase activity"/>
    <property type="evidence" value="ECO:0007669"/>
    <property type="project" value="UniProtKB-EC"/>
</dbReference>
<dbReference type="Proteomes" id="UP000648239">
    <property type="component" value="Unassembled WGS sequence"/>
</dbReference>
<dbReference type="SUPFAM" id="SSF53335">
    <property type="entry name" value="S-adenosyl-L-methionine-dependent methyltransferases"/>
    <property type="match status" value="1"/>
</dbReference>
<dbReference type="PROSITE" id="PS00092">
    <property type="entry name" value="N6_MTASE"/>
    <property type="match status" value="1"/>
</dbReference>
<organism evidence="3 4">
    <name type="scientific">Candidatus Polarisedimenticola svalbardensis</name>
    <dbReference type="NCBI Taxonomy" id="2886004"/>
    <lineage>
        <taxon>Bacteria</taxon>
        <taxon>Pseudomonadati</taxon>
        <taxon>Acidobacteriota</taxon>
        <taxon>Candidatus Polarisedimenticolia</taxon>
        <taxon>Candidatus Polarisedimenticolales</taxon>
        <taxon>Candidatus Polarisedimenticolaceae</taxon>
        <taxon>Candidatus Polarisedimenticola</taxon>
    </lineage>
</organism>
<dbReference type="InterPro" id="IPR004398">
    <property type="entry name" value="RNA_MeTrfase_RsmD"/>
</dbReference>
<dbReference type="CDD" id="cd02440">
    <property type="entry name" value="AdoMet_MTases"/>
    <property type="match status" value="1"/>
</dbReference>
<dbReference type="EMBL" id="JACXWD010000006">
    <property type="protein sequence ID" value="MBD3867086.1"/>
    <property type="molecule type" value="Genomic_DNA"/>
</dbReference>
<accession>A0A8J6XUB1</accession>